<dbReference type="Proteomes" id="UP000807342">
    <property type="component" value="Unassembled WGS sequence"/>
</dbReference>
<accession>A0A9P5XBW1</accession>
<dbReference type="InterPro" id="IPR029063">
    <property type="entry name" value="SAM-dependent_MTases_sf"/>
</dbReference>
<dbReference type="PANTHER" id="PTHR43712:SF2">
    <property type="entry name" value="O-METHYLTRANSFERASE CICE"/>
    <property type="match status" value="1"/>
</dbReference>
<keyword evidence="1 6" id="KW-0489">Methyltransferase</keyword>
<feature type="domain" description="O-methyltransferase C-terminal" evidence="4">
    <location>
        <begin position="188"/>
        <end position="398"/>
    </location>
</feature>
<dbReference type="EMBL" id="MU151230">
    <property type="protein sequence ID" value="KAF9446750.1"/>
    <property type="molecule type" value="Genomic_DNA"/>
</dbReference>
<dbReference type="PANTHER" id="PTHR43712">
    <property type="entry name" value="PUTATIVE (AFU_ORTHOLOGUE AFUA_4G14580)-RELATED"/>
    <property type="match status" value="1"/>
</dbReference>
<sequence>MDKTPILIAEQLLKIVKRTYGADDVLSGSQLSPSEVHDSKYQIEDLCGQLLRSVLGPLGYTVLLAESCQESSALGFVTALGVPDLLGDDKSMSAQEISDALGVRSKYLKVAMSCLTKHGYFDEAKAHATDVVAYRNNELSSILKESHPSTLKDAVGFICDEGFKATSHLLPASKTTSSGDKDTPAINLAFGFDQSVFEWMSREAWRGRRMGNAMQQLHRVANGNVIFDYEWSKLTSPIVDIGGGIGSLELALAKNRPQDQFQFVIFDIPETTENAKKVWKEQVLPEHSSITFQAGNFMAPAFEETSLPIGKPTYIIRHVLHDWSDEEVLHILKHVRTAMSTHPTDNPTTQSKLILCEMLLHPDSHRFIRTTSMQLLSLNSGLTRTETEMIRLVEEAGFVVIRSHKMRAADTIIEATVPSTR</sequence>
<organism evidence="6 7">
    <name type="scientific">Macrolepiota fuliginosa MF-IS2</name>
    <dbReference type="NCBI Taxonomy" id="1400762"/>
    <lineage>
        <taxon>Eukaryota</taxon>
        <taxon>Fungi</taxon>
        <taxon>Dikarya</taxon>
        <taxon>Basidiomycota</taxon>
        <taxon>Agaricomycotina</taxon>
        <taxon>Agaricomycetes</taxon>
        <taxon>Agaricomycetidae</taxon>
        <taxon>Agaricales</taxon>
        <taxon>Agaricineae</taxon>
        <taxon>Agaricaceae</taxon>
        <taxon>Macrolepiota</taxon>
    </lineage>
</organism>
<keyword evidence="3" id="KW-0949">S-adenosyl-L-methionine</keyword>
<dbReference type="InterPro" id="IPR036390">
    <property type="entry name" value="WH_DNA-bd_sf"/>
</dbReference>
<protein>
    <submittedName>
        <fullName evidence="6">S-adenosyl-L-methionine-dependent methyltransferase</fullName>
    </submittedName>
</protein>
<dbReference type="InterPro" id="IPR012967">
    <property type="entry name" value="COMT_dimerisation"/>
</dbReference>
<name>A0A9P5XBW1_9AGAR</name>
<dbReference type="InterPro" id="IPR016461">
    <property type="entry name" value="COMT-like"/>
</dbReference>
<keyword evidence="7" id="KW-1185">Reference proteome</keyword>
<gene>
    <name evidence="6" type="ORF">P691DRAFT_707952</name>
</gene>
<evidence type="ECO:0000256" key="1">
    <source>
        <dbReference type="ARBA" id="ARBA00022603"/>
    </source>
</evidence>
<dbReference type="Pfam" id="PF08100">
    <property type="entry name" value="Dimerisation"/>
    <property type="match status" value="1"/>
</dbReference>
<evidence type="ECO:0000259" key="5">
    <source>
        <dbReference type="Pfam" id="PF08100"/>
    </source>
</evidence>
<keyword evidence="2" id="KW-0808">Transferase</keyword>
<evidence type="ECO:0000313" key="7">
    <source>
        <dbReference type="Proteomes" id="UP000807342"/>
    </source>
</evidence>
<dbReference type="PROSITE" id="PS51683">
    <property type="entry name" value="SAM_OMT_II"/>
    <property type="match status" value="1"/>
</dbReference>
<evidence type="ECO:0000259" key="4">
    <source>
        <dbReference type="Pfam" id="PF00891"/>
    </source>
</evidence>
<dbReference type="SUPFAM" id="SSF53335">
    <property type="entry name" value="S-adenosyl-L-methionine-dependent methyltransferases"/>
    <property type="match status" value="1"/>
</dbReference>
<evidence type="ECO:0000313" key="6">
    <source>
        <dbReference type="EMBL" id="KAF9446750.1"/>
    </source>
</evidence>
<evidence type="ECO:0000256" key="2">
    <source>
        <dbReference type="ARBA" id="ARBA00022679"/>
    </source>
</evidence>
<reference evidence="6" key="1">
    <citation type="submission" date="2020-11" db="EMBL/GenBank/DDBJ databases">
        <authorList>
            <consortium name="DOE Joint Genome Institute"/>
            <person name="Ahrendt S."/>
            <person name="Riley R."/>
            <person name="Andreopoulos W."/>
            <person name="Labutti K."/>
            <person name="Pangilinan J."/>
            <person name="Ruiz-Duenas F.J."/>
            <person name="Barrasa J.M."/>
            <person name="Sanchez-Garcia M."/>
            <person name="Camarero S."/>
            <person name="Miyauchi S."/>
            <person name="Serrano A."/>
            <person name="Linde D."/>
            <person name="Babiker R."/>
            <person name="Drula E."/>
            <person name="Ayuso-Fernandez I."/>
            <person name="Pacheco R."/>
            <person name="Padilla G."/>
            <person name="Ferreira P."/>
            <person name="Barriuso J."/>
            <person name="Kellner H."/>
            <person name="Castanera R."/>
            <person name="Alfaro M."/>
            <person name="Ramirez L."/>
            <person name="Pisabarro A.G."/>
            <person name="Kuo A."/>
            <person name="Tritt A."/>
            <person name="Lipzen A."/>
            <person name="He G."/>
            <person name="Yan M."/>
            <person name="Ng V."/>
            <person name="Cullen D."/>
            <person name="Martin F."/>
            <person name="Rosso M.-N."/>
            <person name="Henrissat B."/>
            <person name="Hibbett D."/>
            <person name="Martinez A.T."/>
            <person name="Grigoriev I.V."/>
        </authorList>
    </citation>
    <scope>NUCLEOTIDE SEQUENCE</scope>
    <source>
        <strain evidence="6">MF-IS2</strain>
    </source>
</reference>
<dbReference type="SUPFAM" id="SSF46785">
    <property type="entry name" value="Winged helix' DNA-binding domain"/>
    <property type="match status" value="1"/>
</dbReference>
<evidence type="ECO:0000256" key="3">
    <source>
        <dbReference type="ARBA" id="ARBA00022691"/>
    </source>
</evidence>
<dbReference type="Gene3D" id="1.10.10.10">
    <property type="entry name" value="Winged helix-like DNA-binding domain superfamily/Winged helix DNA-binding domain"/>
    <property type="match status" value="1"/>
</dbReference>
<feature type="domain" description="O-methyltransferase dimerisation" evidence="5">
    <location>
        <begin position="67"/>
        <end position="143"/>
    </location>
</feature>
<proteinExistence type="predicted"/>
<dbReference type="InterPro" id="IPR036388">
    <property type="entry name" value="WH-like_DNA-bd_sf"/>
</dbReference>
<dbReference type="Gene3D" id="3.40.50.150">
    <property type="entry name" value="Vaccinia Virus protein VP39"/>
    <property type="match status" value="1"/>
</dbReference>
<dbReference type="GO" id="GO:0032259">
    <property type="term" value="P:methylation"/>
    <property type="evidence" value="ECO:0007669"/>
    <property type="project" value="UniProtKB-KW"/>
</dbReference>
<dbReference type="OrthoDB" id="1606438at2759"/>
<dbReference type="AlphaFoldDB" id="A0A9P5XBW1"/>
<dbReference type="GO" id="GO:0008171">
    <property type="term" value="F:O-methyltransferase activity"/>
    <property type="evidence" value="ECO:0007669"/>
    <property type="project" value="InterPro"/>
</dbReference>
<dbReference type="InterPro" id="IPR001077">
    <property type="entry name" value="COMT_C"/>
</dbReference>
<comment type="caution">
    <text evidence="6">The sequence shown here is derived from an EMBL/GenBank/DDBJ whole genome shotgun (WGS) entry which is preliminary data.</text>
</comment>
<dbReference type="Pfam" id="PF00891">
    <property type="entry name" value="Methyltransf_2"/>
    <property type="match status" value="1"/>
</dbReference>
<dbReference type="GO" id="GO:0046983">
    <property type="term" value="F:protein dimerization activity"/>
    <property type="evidence" value="ECO:0007669"/>
    <property type="project" value="InterPro"/>
</dbReference>